<dbReference type="RefSeq" id="WP_169551779.1">
    <property type="nucleotide sequence ID" value="NZ_CP051677.1"/>
</dbReference>
<evidence type="ECO:0000259" key="1">
    <source>
        <dbReference type="Pfam" id="PF01882"/>
    </source>
</evidence>
<evidence type="ECO:0000313" key="3">
    <source>
        <dbReference type="Proteomes" id="UP000501128"/>
    </source>
</evidence>
<dbReference type="EMBL" id="CP051677">
    <property type="protein sequence ID" value="QJD79818.1"/>
    <property type="molecule type" value="Genomic_DNA"/>
</dbReference>
<dbReference type="InterPro" id="IPR002881">
    <property type="entry name" value="DUF58"/>
</dbReference>
<dbReference type="Pfam" id="PF01882">
    <property type="entry name" value="DUF58"/>
    <property type="match status" value="1"/>
</dbReference>
<feature type="domain" description="DUF58" evidence="1">
    <location>
        <begin position="42"/>
        <end position="247"/>
    </location>
</feature>
<dbReference type="PANTHER" id="PTHR33608:SF7">
    <property type="entry name" value="DUF58 DOMAIN-CONTAINING PROTEIN"/>
    <property type="match status" value="1"/>
</dbReference>
<reference evidence="2 3" key="1">
    <citation type="submission" date="2020-04" db="EMBL/GenBank/DDBJ databases">
        <title>Genome sequencing of novel species.</title>
        <authorList>
            <person name="Heo J."/>
            <person name="Kim S.-J."/>
            <person name="Kim J.-S."/>
            <person name="Hong S.-B."/>
            <person name="Kwon S.-W."/>
        </authorList>
    </citation>
    <scope>NUCLEOTIDE SEQUENCE [LARGE SCALE GENOMIC DNA]</scope>
    <source>
        <strain evidence="2 3">CJU-R4</strain>
    </source>
</reference>
<dbReference type="PANTHER" id="PTHR33608">
    <property type="entry name" value="BLL2464 PROTEIN"/>
    <property type="match status" value="1"/>
</dbReference>
<keyword evidence="3" id="KW-1185">Reference proteome</keyword>
<dbReference type="SUPFAM" id="SSF53300">
    <property type="entry name" value="vWA-like"/>
    <property type="match status" value="1"/>
</dbReference>
<sequence>MLTTELIKLNNLQLAGKLVSDELLLGIQTSQRSGIGTEFEQFRHYVPGDDPKRIDWKLFAKSNQYLVRESATESNQQIRFVLDQSGSMNYAENGVSRLNYAKILLASLAYLANRQSDQISLYTLHEGAVQPVVPAGRSALQKIIATLEGTTASGSWRSTATSFPEFSRKQSEMLVLASDFLQVDDEWVNLIQRVAGPRREIVIFQLLGDQELDFSLRGFYRFQDLETGQELEIEADAVRDTVRQRATEYLNQLDEKLRIPHVRLIRTRLSDPIALVLKQFLLGS</sequence>
<protein>
    <submittedName>
        <fullName evidence="2">DUF58 domain-containing protein</fullName>
    </submittedName>
</protein>
<accession>A0A7L5DT94</accession>
<organism evidence="2 3">
    <name type="scientific">Spirosoma rhododendri</name>
    <dbReference type="NCBI Taxonomy" id="2728024"/>
    <lineage>
        <taxon>Bacteria</taxon>
        <taxon>Pseudomonadati</taxon>
        <taxon>Bacteroidota</taxon>
        <taxon>Cytophagia</taxon>
        <taxon>Cytophagales</taxon>
        <taxon>Cytophagaceae</taxon>
        <taxon>Spirosoma</taxon>
    </lineage>
</organism>
<dbReference type="Gene3D" id="3.40.50.410">
    <property type="entry name" value="von Willebrand factor, type A domain"/>
    <property type="match status" value="1"/>
</dbReference>
<dbReference type="InterPro" id="IPR036465">
    <property type="entry name" value="vWFA_dom_sf"/>
</dbReference>
<proteinExistence type="predicted"/>
<dbReference type="KEGG" id="srho:HH216_16395"/>
<name>A0A7L5DT94_9BACT</name>
<evidence type="ECO:0000313" key="2">
    <source>
        <dbReference type="EMBL" id="QJD79818.1"/>
    </source>
</evidence>
<dbReference type="AlphaFoldDB" id="A0A7L5DT94"/>
<gene>
    <name evidence="2" type="ORF">HH216_16395</name>
</gene>
<dbReference type="Proteomes" id="UP000501128">
    <property type="component" value="Chromosome"/>
</dbReference>